<feature type="transmembrane region" description="Helical" evidence="1">
    <location>
        <begin position="12"/>
        <end position="30"/>
    </location>
</feature>
<evidence type="ECO:0000256" key="1">
    <source>
        <dbReference type="SAM" id="Phobius"/>
    </source>
</evidence>
<organism evidence="2 3">
    <name type="scientific">Vibrio japonicus</name>
    <dbReference type="NCBI Taxonomy" id="1824638"/>
    <lineage>
        <taxon>Bacteria</taxon>
        <taxon>Pseudomonadati</taxon>
        <taxon>Pseudomonadota</taxon>
        <taxon>Gammaproteobacteria</taxon>
        <taxon>Vibrionales</taxon>
        <taxon>Vibrionaceae</taxon>
        <taxon>Vibrio</taxon>
    </lineage>
</organism>
<name>A0ABY5LMZ6_9VIBR</name>
<dbReference type="EMBL" id="CP102097">
    <property type="protein sequence ID" value="UUM32280.1"/>
    <property type="molecule type" value="Genomic_DNA"/>
</dbReference>
<evidence type="ECO:0000313" key="3">
    <source>
        <dbReference type="Proteomes" id="UP001058602"/>
    </source>
</evidence>
<evidence type="ECO:0000313" key="2">
    <source>
        <dbReference type="EMBL" id="UUM32280.1"/>
    </source>
</evidence>
<evidence type="ECO:0008006" key="4">
    <source>
        <dbReference type="Google" id="ProtNLM"/>
    </source>
</evidence>
<keyword evidence="1" id="KW-0812">Transmembrane</keyword>
<keyword evidence="1" id="KW-0472">Membrane</keyword>
<proteinExistence type="predicted"/>
<keyword evidence="1" id="KW-1133">Transmembrane helix</keyword>
<feature type="transmembrane region" description="Helical" evidence="1">
    <location>
        <begin position="36"/>
        <end position="58"/>
    </location>
</feature>
<dbReference type="RefSeq" id="WP_257085942.1">
    <property type="nucleotide sequence ID" value="NZ_CP102097.1"/>
</dbReference>
<sequence>MAENKQVTDKSSWAIGGGVMLGLGVGLFFLQESPLAFVGSLIAGIGFGLIITAILSSISSNSNT</sequence>
<protein>
    <recommendedName>
        <fullName evidence="4">HPP family protein</fullName>
    </recommendedName>
</protein>
<keyword evidence="3" id="KW-1185">Reference proteome</keyword>
<reference evidence="2" key="1">
    <citation type="submission" date="2022-07" db="EMBL/GenBank/DDBJ databases">
        <title>Complete genome of Vibrio japonicus strain JCM 31412T and phylogenomic assessment of the Nereis clade of the genus Vibrio.</title>
        <authorList>
            <person name="Shlafstein M.D."/>
            <person name="Emsley S.A."/>
            <person name="Ushijima B."/>
            <person name="Videau P."/>
            <person name="Saw J.H."/>
        </authorList>
    </citation>
    <scope>NUCLEOTIDE SEQUENCE</scope>
    <source>
        <strain evidence="2">JCM 31412</strain>
    </source>
</reference>
<gene>
    <name evidence="2" type="ORF">NP165_18525</name>
</gene>
<accession>A0ABY5LMZ6</accession>
<dbReference type="Proteomes" id="UP001058602">
    <property type="component" value="Chromosome 2"/>
</dbReference>